<sequence>MLIDKADAAYPGKFTFTMNDNEILKKTVPEGQGWAIENQAEKPIPNGENALWRKGAFEVLRLDTNELLYSKKETGSHLVDGKPGGALDVFIETKMKDA</sequence>
<dbReference type="OrthoDB" id="425020at2759"/>
<dbReference type="EMBL" id="FO082264">
    <property type="protein sequence ID" value="CCO19868.1"/>
    <property type="molecule type" value="Genomic_DNA"/>
</dbReference>
<evidence type="ECO:0000313" key="1">
    <source>
        <dbReference type="EMBL" id="CCO19868.1"/>
    </source>
</evidence>
<dbReference type="KEGG" id="bpg:Bathy15g02410"/>
<name>K8FCU9_9CHLO</name>
<dbReference type="AlphaFoldDB" id="K8FCU9"/>
<evidence type="ECO:0000313" key="2">
    <source>
        <dbReference type="Proteomes" id="UP000198341"/>
    </source>
</evidence>
<gene>
    <name evidence="1" type="ordered locus">Bathy15g02410</name>
</gene>
<reference evidence="1 2" key="1">
    <citation type="submission" date="2011-10" db="EMBL/GenBank/DDBJ databases">
        <authorList>
            <person name="Genoscope - CEA"/>
        </authorList>
    </citation>
    <scope>NUCLEOTIDE SEQUENCE [LARGE SCALE GENOMIC DNA]</scope>
    <source>
        <strain evidence="1 2">RCC 1105</strain>
    </source>
</reference>
<accession>K8FCU9</accession>
<protein>
    <submittedName>
        <fullName evidence="1">Uncharacterized protein</fullName>
    </submittedName>
</protein>
<dbReference type="Proteomes" id="UP000198341">
    <property type="component" value="Chromosome 15"/>
</dbReference>
<dbReference type="RefSeq" id="XP_007508782.1">
    <property type="nucleotide sequence ID" value="XM_007508720.1"/>
</dbReference>
<keyword evidence="2" id="KW-1185">Reference proteome</keyword>
<proteinExistence type="predicted"/>
<dbReference type="GeneID" id="19011461"/>
<organism evidence="1 2">
    <name type="scientific">Bathycoccus prasinos</name>
    <dbReference type="NCBI Taxonomy" id="41875"/>
    <lineage>
        <taxon>Eukaryota</taxon>
        <taxon>Viridiplantae</taxon>
        <taxon>Chlorophyta</taxon>
        <taxon>Mamiellophyceae</taxon>
        <taxon>Mamiellales</taxon>
        <taxon>Bathycoccaceae</taxon>
        <taxon>Bathycoccus</taxon>
    </lineage>
</organism>